<dbReference type="PANTHER" id="PTHR30047:SF11">
    <property type="entry name" value="L-CARNITINE_GAMMA-BUTYROBETAINE ANTIPORTER"/>
    <property type="match status" value="1"/>
</dbReference>
<keyword evidence="2" id="KW-0813">Transport</keyword>
<sequence>MNEGQGSVKIDKKIFFPPLVLVSLICAYIIKYPEAGSATINKVFAFVTGDLGWAYELFVFANLGIILYFIFGKFANKRLGDEKPEFSTLTWLGMLFSAGTTGTILYWSSMEFYFFLTAPPFGAEPLSPEAWKYSLAFSFFDWGISAYGLYVAVGVVFGYFFYVLKKDVFRPSTACEGLLGERVHGPLGKVIDIFYMIGIIAGVATSIGLGTPIISEIFTKLSGQPRTLAVDAVIILIWTVIIAISVYGGLEKGIARLSNFRIYLGYAILALVAILGPTAFMLNNTFDALGVYLNDFLRMSFYTDAHLGTGFPQNWPIFFFAWFLAFALSTGIYLARISKGRTVREFTLGATFSGVLCAFLYFAVLGNYSIDAFVNNKVDIGRIVEESGGFRAAVEIWSTLPFSSVFLVAILILVFISTATSINSIAYTLAMVSSNKLEKGQDPAKWNRLSWAIIIGGLSLTLMFLGGLTPLQTAATAGSLPTMIIMAIILIGFFKTAGKSWGEESDKQ</sequence>
<dbReference type="EMBL" id="LOCK01000072">
    <property type="protein sequence ID" value="KTE89544.1"/>
    <property type="molecule type" value="Genomic_DNA"/>
</dbReference>
<evidence type="ECO:0000256" key="6">
    <source>
        <dbReference type="ARBA" id="ARBA00023136"/>
    </source>
</evidence>
<proteinExistence type="predicted"/>
<feature type="transmembrane region" description="Helical" evidence="7">
    <location>
        <begin position="315"/>
        <end position="334"/>
    </location>
</feature>
<dbReference type="AlphaFoldDB" id="A0A0W1JDR2"/>
<evidence type="ECO:0000256" key="2">
    <source>
        <dbReference type="ARBA" id="ARBA00022448"/>
    </source>
</evidence>
<feature type="transmembrane region" description="Helical" evidence="7">
    <location>
        <begin position="227"/>
        <end position="250"/>
    </location>
</feature>
<dbReference type="PANTHER" id="PTHR30047">
    <property type="entry name" value="HIGH-AFFINITY CHOLINE TRANSPORT PROTEIN-RELATED"/>
    <property type="match status" value="1"/>
</dbReference>
<gene>
    <name evidence="8" type="ORF">AT727_11970</name>
</gene>
<evidence type="ECO:0000256" key="4">
    <source>
        <dbReference type="ARBA" id="ARBA00022692"/>
    </source>
</evidence>
<evidence type="ECO:0000313" key="9">
    <source>
        <dbReference type="Proteomes" id="UP000054623"/>
    </source>
</evidence>
<comment type="subcellular location">
    <subcellularLocation>
        <location evidence="1">Cell membrane</location>
        <topology evidence="1">Multi-pass membrane protein</topology>
    </subcellularLocation>
</comment>
<reference evidence="8 9" key="1">
    <citation type="submission" date="2015-12" db="EMBL/GenBank/DDBJ databases">
        <title>Draft Genome Sequence of Desulfitobacterium hafniense Strain DH, a Sulfate-reducing Bacterium Isolated from Paddy Soils.</title>
        <authorList>
            <person name="Bao P."/>
            <person name="Zhang X."/>
            <person name="Li G."/>
        </authorList>
    </citation>
    <scope>NUCLEOTIDE SEQUENCE [LARGE SCALE GENOMIC DNA]</scope>
    <source>
        <strain evidence="8 9">DH</strain>
    </source>
</reference>
<keyword evidence="6 7" id="KW-0472">Membrane</keyword>
<keyword evidence="4 7" id="KW-0812">Transmembrane</keyword>
<name>A0A0W1JDR2_DESHA</name>
<dbReference type="NCBIfam" id="NF002887">
    <property type="entry name" value="PRK03356.1"/>
    <property type="match status" value="1"/>
</dbReference>
<evidence type="ECO:0000256" key="5">
    <source>
        <dbReference type="ARBA" id="ARBA00022989"/>
    </source>
</evidence>
<dbReference type="RefSeq" id="WP_058491972.1">
    <property type="nucleotide sequence ID" value="NZ_LOCK01000072.1"/>
</dbReference>
<dbReference type="GO" id="GO:0022857">
    <property type="term" value="F:transmembrane transporter activity"/>
    <property type="evidence" value="ECO:0007669"/>
    <property type="project" value="InterPro"/>
</dbReference>
<feature type="transmembrane region" description="Helical" evidence="7">
    <location>
        <begin position="14"/>
        <end position="33"/>
    </location>
</feature>
<feature type="transmembrane region" description="Helical" evidence="7">
    <location>
        <begin position="193"/>
        <end position="215"/>
    </location>
</feature>
<dbReference type="Pfam" id="PF02028">
    <property type="entry name" value="BCCT"/>
    <property type="match status" value="1"/>
</dbReference>
<keyword evidence="3" id="KW-1003">Cell membrane</keyword>
<keyword evidence="5 7" id="KW-1133">Transmembrane helix</keyword>
<dbReference type="InterPro" id="IPR000060">
    <property type="entry name" value="BCCT_transptr"/>
</dbReference>
<feature type="transmembrane region" description="Helical" evidence="7">
    <location>
        <begin position="86"/>
        <end position="107"/>
    </location>
</feature>
<feature type="transmembrane region" description="Helical" evidence="7">
    <location>
        <begin position="144"/>
        <end position="164"/>
    </location>
</feature>
<feature type="transmembrane region" description="Helical" evidence="7">
    <location>
        <begin position="449"/>
        <end position="468"/>
    </location>
</feature>
<dbReference type="OrthoDB" id="9775735at2"/>
<organism evidence="8 9">
    <name type="scientific">Desulfitobacterium hafniense</name>
    <name type="common">Desulfitobacterium frappieri</name>
    <dbReference type="NCBI Taxonomy" id="49338"/>
    <lineage>
        <taxon>Bacteria</taxon>
        <taxon>Bacillati</taxon>
        <taxon>Bacillota</taxon>
        <taxon>Clostridia</taxon>
        <taxon>Eubacteriales</taxon>
        <taxon>Desulfitobacteriaceae</taxon>
        <taxon>Desulfitobacterium</taxon>
    </lineage>
</organism>
<feature type="transmembrane region" description="Helical" evidence="7">
    <location>
        <begin position="405"/>
        <end position="429"/>
    </location>
</feature>
<protein>
    <submittedName>
        <fullName evidence="8">Transporter</fullName>
    </submittedName>
</protein>
<dbReference type="Proteomes" id="UP000054623">
    <property type="component" value="Unassembled WGS sequence"/>
</dbReference>
<evidence type="ECO:0000256" key="1">
    <source>
        <dbReference type="ARBA" id="ARBA00004651"/>
    </source>
</evidence>
<dbReference type="GO" id="GO:0005886">
    <property type="term" value="C:plasma membrane"/>
    <property type="evidence" value="ECO:0007669"/>
    <property type="project" value="UniProtKB-SubCell"/>
</dbReference>
<feature type="transmembrane region" description="Helical" evidence="7">
    <location>
        <begin position="346"/>
        <end position="364"/>
    </location>
</feature>
<feature type="transmembrane region" description="Helical" evidence="7">
    <location>
        <begin position="474"/>
        <end position="494"/>
    </location>
</feature>
<evidence type="ECO:0000256" key="3">
    <source>
        <dbReference type="ARBA" id="ARBA00022475"/>
    </source>
</evidence>
<comment type="caution">
    <text evidence="8">The sequence shown here is derived from an EMBL/GenBank/DDBJ whole genome shotgun (WGS) entry which is preliminary data.</text>
</comment>
<evidence type="ECO:0000256" key="7">
    <source>
        <dbReference type="SAM" id="Phobius"/>
    </source>
</evidence>
<evidence type="ECO:0000313" key="8">
    <source>
        <dbReference type="EMBL" id="KTE89544.1"/>
    </source>
</evidence>
<feature type="transmembrane region" description="Helical" evidence="7">
    <location>
        <begin position="262"/>
        <end position="282"/>
    </location>
</feature>
<feature type="transmembrane region" description="Helical" evidence="7">
    <location>
        <begin position="53"/>
        <end position="74"/>
    </location>
</feature>
<accession>A0A0W1JDR2</accession>